<dbReference type="InterPro" id="IPR036390">
    <property type="entry name" value="WH_DNA-bd_sf"/>
</dbReference>
<dbReference type="PANTHER" id="PTHR30537">
    <property type="entry name" value="HTH-TYPE TRANSCRIPTIONAL REGULATOR"/>
    <property type="match status" value="1"/>
</dbReference>
<organism evidence="6 7">
    <name type="scientific">Phenylobacterium hankyongense</name>
    <dbReference type="NCBI Taxonomy" id="1813876"/>
    <lineage>
        <taxon>Bacteria</taxon>
        <taxon>Pseudomonadati</taxon>
        <taxon>Pseudomonadota</taxon>
        <taxon>Alphaproteobacteria</taxon>
        <taxon>Caulobacterales</taxon>
        <taxon>Caulobacteraceae</taxon>
        <taxon>Phenylobacterium</taxon>
    </lineage>
</organism>
<dbReference type="GO" id="GO:0003700">
    <property type="term" value="F:DNA-binding transcription factor activity"/>
    <property type="evidence" value="ECO:0007669"/>
    <property type="project" value="InterPro"/>
</dbReference>
<dbReference type="Proteomes" id="UP000249842">
    <property type="component" value="Unassembled WGS sequence"/>
</dbReference>
<accession>A0A328B326</accession>
<evidence type="ECO:0000313" key="7">
    <source>
        <dbReference type="Proteomes" id="UP000249842"/>
    </source>
</evidence>
<dbReference type="EMBL" id="QFYP01000001">
    <property type="protein sequence ID" value="RAK61309.1"/>
    <property type="molecule type" value="Genomic_DNA"/>
</dbReference>
<dbReference type="GO" id="GO:0006351">
    <property type="term" value="P:DNA-templated transcription"/>
    <property type="evidence" value="ECO:0007669"/>
    <property type="project" value="TreeGrafter"/>
</dbReference>
<evidence type="ECO:0000259" key="5">
    <source>
        <dbReference type="PROSITE" id="PS50931"/>
    </source>
</evidence>
<dbReference type="PROSITE" id="PS50931">
    <property type="entry name" value="HTH_LYSR"/>
    <property type="match status" value="1"/>
</dbReference>
<protein>
    <submittedName>
        <fullName evidence="6">LysR family transcriptional regulator</fullName>
    </submittedName>
</protein>
<keyword evidence="3" id="KW-0238">DNA-binding</keyword>
<dbReference type="OrthoDB" id="9786526at2"/>
<sequence length="308" mass="33289">MGDSEADDLILFARIAQHGGFSAAGRALDIPKSRLSRRLSGLEERLGARLIQRNSRGFSLTAIGEQVREKAEAILAEIEATRAMVEGHRAQPQGTLRVSCPVTISQYWFSPQLPAFLARYPQVQVVLETTNRRVDLIAERIDVALRVRHAQIEEPDCVIRKLLDAPDILVAAPQRLERLAGLGPDNLHLLADGQTLATASDEPHLWRLVDASGNVHHLSHRPRLITNDMGAVRRAALDGAGVALIPLMACADDLAAGRLVRLLPDWSAGAGVLQVAYASRRGVAPPVRALIDFLVDAAAARPETPASG</sequence>
<dbReference type="AlphaFoldDB" id="A0A328B326"/>
<name>A0A328B326_9CAUL</name>
<dbReference type="PANTHER" id="PTHR30537:SF31">
    <property type="entry name" value="TRANSCRIPTIONAL REGULATOR, LYSR FAMILY"/>
    <property type="match status" value="1"/>
</dbReference>
<feature type="domain" description="HTH lysR-type" evidence="5">
    <location>
        <begin position="1"/>
        <end position="61"/>
    </location>
</feature>
<dbReference type="Gene3D" id="1.10.10.10">
    <property type="entry name" value="Winged helix-like DNA-binding domain superfamily/Winged helix DNA-binding domain"/>
    <property type="match status" value="1"/>
</dbReference>
<evidence type="ECO:0000256" key="2">
    <source>
        <dbReference type="ARBA" id="ARBA00023015"/>
    </source>
</evidence>
<dbReference type="Pfam" id="PF03466">
    <property type="entry name" value="LysR_substrate"/>
    <property type="match status" value="1"/>
</dbReference>
<dbReference type="InterPro" id="IPR058163">
    <property type="entry name" value="LysR-type_TF_proteobact-type"/>
</dbReference>
<keyword evidence="4" id="KW-0804">Transcription</keyword>
<dbReference type="Gene3D" id="3.40.190.290">
    <property type="match status" value="1"/>
</dbReference>
<dbReference type="SUPFAM" id="SSF46785">
    <property type="entry name" value="Winged helix' DNA-binding domain"/>
    <property type="match status" value="1"/>
</dbReference>
<keyword evidence="2" id="KW-0805">Transcription regulation</keyword>
<dbReference type="InterPro" id="IPR000847">
    <property type="entry name" value="LysR_HTH_N"/>
</dbReference>
<dbReference type="GO" id="GO:0043565">
    <property type="term" value="F:sequence-specific DNA binding"/>
    <property type="evidence" value="ECO:0007669"/>
    <property type="project" value="TreeGrafter"/>
</dbReference>
<evidence type="ECO:0000313" key="6">
    <source>
        <dbReference type="EMBL" id="RAK61309.1"/>
    </source>
</evidence>
<evidence type="ECO:0000256" key="3">
    <source>
        <dbReference type="ARBA" id="ARBA00023125"/>
    </source>
</evidence>
<dbReference type="RefSeq" id="WP_111458601.1">
    <property type="nucleotide sequence ID" value="NZ_QFYP01000001.1"/>
</dbReference>
<evidence type="ECO:0000256" key="4">
    <source>
        <dbReference type="ARBA" id="ARBA00023163"/>
    </source>
</evidence>
<comment type="similarity">
    <text evidence="1">Belongs to the LysR transcriptional regulatory family.</text>
</comment>
<evidence type="ECO:0000256" key="1">
    <source>
        <dbReference type="ARBA" id="ARBA00009437"/>
    </source>
</evidence>
<gene>
    <name evidence="6" type="ORF">DJ021_16625</name>
</gene>
<dbReference type="SUPFAM" id="SSF53850">
    <property type="entry name" value="Periplasmic binding protein-like II"/>
    <property type="match status" value="1"/>
</dbReference>
<reference evidence="7" key="1">
    <citation type="submission" date="2018-05" db="EMBL/GenBank/DDBJ databases">
        <authorList>
            <person name="Li X."/>
        </authorList>
    </citation>
    <scope>NUCLEOTIDE SEQUENCE [LARGE SCALE GENOMIC DNA]</scope>
    <source>
        <strain evidence="7">HKS-05</strain>
    </source>
</reference>
<dbReference type="FunFam" id="1.10.10.10:FF:000001">
    <property type="entry name" value="LysR family transcriptional regulator"/>
    <property type="match status" value="1"/>
</dbReference>
<comment type="caution">
    <text evidence="6">The sequence shown here is derived from an EMBL/GenBank/DDBJ whole genome shotgun (WGS) entry which is preliminary data.</text>
</comment>
<proteinExistence type="inferred from homology"/>
<dbReference type="InterPro" id="IPR005119">
    <property type="entry name" value="LysR_subst-bd"/>
</dbReference>
<dbReference type="InterPro" id="IPR036388">
    <property type="entry name" value="WH-like_DNA-bd_sf"/>
</dbReference>
<keyword evidence="7" id="KW-1185">Reference proteome</keyword>
<dbReference type="Pfam" id="PF00126">
    <property type="entry name" value="HTH_1"/>
    <property type="match status" value="1"/>
</dbReference>